<gene>
    <name evidence="1" type="ORF">UFOPK2310_01203</name>
</gene>
<proteinExistence type="predicted"/>
<organism evidence="1">
    <name type="scientific">freshwater metagenome</name>
    <dbReference type="NCBI Taxonomy" id="449393"/>
    <lineage>
        <taxon>unclassified sequences</taxon>
        <taxon>metagenomes</taxon>
        <taxon>ecological metagenomes</taxon>
    </lineage>
</organism>
<sequence length="90" mass="9756">MHLHIYIRVCLKYPIARALGFRPPNVLLTMDDLALQVRLINHIELNDAKGADPGGCQVKQSWAAQATGANAKHLGVLQALLASHAHIGND</sequence>
<dbReference type="EMBL" id="CAEZWW010000161">
    <property type="protein sequence ID" value="CAB4680641.1"/>
    <property type="molecule type" value="Genomic_DNA"/>
</dbReference>
<dbReference type="AlphaFoldDB" id="A0A6J6N233"/>
<reference evidence="1" key="1">
    <citation type="submission" date="2020-05" db="EMBL/GenBank/DDBJ databases">
        <authorList>
            <person name="Chiriac C."/>
            <person name="Salcher M."/>
            <person name="Ghai R."/>
            <person name="Kavagutti S V."/>
        </authorList>
    </citation>
    <scope>NUCLEOTIDE SEQUENCE</scope>
</reference>
<protein>
    <submittedName>
        <fullName evidence="1">Unannotated protein</fullName>
    </submittedName>
</protein>
<evidence type="ECO:0000313" key="1">
    <source>
        <dbReference type="EMBL" id="CAB4680641.1"/>
    </source>
</evidence>
<name>A0A6J6N233_9ZZZZ</name>
<accession>A0A6J6N233</accession>